<evidence type="ECO:0000313" key="1">
    <source>
        <dbReference type="EMBL" id="ACB39657.1"/>
    </source>
</evidence>
<dbReference type="AlphaFoldDB" id="B1YCZ4"/>
<dbReference type="OrthoDB" id="25394at2157"/>
<dbReference type="EMBL" id="CP001014">
    <property type="protein sequence ID" value="ACB39657.1"/>
    <property type="molecule type" value="Genomic_DNA"/>
</dbReference>
<dbReference type="GeneID" id="6165640"/>
<organism evidence="1 2">
    <name type="scientific">Pyrobaculum neutrophilum (strain DSM 2338 / JCM 9278 / NBRC 100436 / V24Sta)</name>
    <name type="common">Thermoproteus neutrophilus</name>
    <dbReference type="NCBI Taxonomy" id="444157"/>
    <lineage>
        <taxon>Archaea</taxon>
        <taxon>Thermoproteota</taxon>
        <taxon>Thermoprotei</taxon>
        <taxon>Thermoproteales</taxon>
        <taxon>Thermoproteaceae</taxon>
        <taxon>Pyrobaculum</taxon>
    </lineage>
</organism>
<dbReference type="Proteomes" id="UP000001694">
    <property type="component" value="Chromosome"/>
</dbReference>
<dbReference type="STRING" id="444157.Tneu_0718"/>
<accession>B1YCZ4</accession>
<keyword evidence="2" id="KW-1185">Reference proteome</keyword>
<dbReference type="KEGG" id="tne:Tneu_0718"/>
<gene>
    <name evidence="1" type="ordered locus">Tneu_0718</name>
</gene>
<name>B1YCZ4_PYRNV</name>
<reference evidence="1" key="1">
    <citation type="submission" date="2008-03" db="EMBL/GenBank/DDBJ databases">
        <title>Complete sequence of Thermoproteus neutrophilus V24Sta.</title>
        <authorList>
            <consortium name="US DOE Joint Genome Institute"/>
            <person name="Copeland A."/>
            <person name="Lucas S."/>
            <person name="Lapidus A."/>
            <person name="Glavina del Rio T."/>
            <person name="Dalin E."/>
            <person name="Tice H."/>
            <person name="Bruce D."/>
            <person name="Goodwin L."/>
            <person name="Pitluck S."/>
            <person name="Sims D."/>
            <person name="Brettin T."/>
            <person name="Detter J.C."/>
            <person name="Han C."/>
            <person name="Kuske C.R."/>
            <person name="Schmutz J."/>
            <person name="Larimer F."/>
            <person name="Land M."/>
            <person name="Hauser L."/>
            <person name="Kyrpides N."/>
            <person name="Mikhailova N."/>
            <person name="Biddle J.F."/>
            <person name="Zhang Z."/>
            <person name="Fitz-Gibbon S.T."/>
            <person name="Lowe T.M."/>
            <person name="Saltikov C."/>
            <person name="House C.H."/>
            <person name="Richardson P."/>
        </authorList>
    </citation>
    <scope>NUCLEOTIDE SEQUENCE [LARGE SCALE GENOMIC DNA]</scope>
    <source>
        <strain evidence="1">V24Sta</strain>
    </source>
</reference>
<dbReference type="HOGENOM" id="CLU_1514675_0_0_2"/>
<sequence>MVKIAAVCSDFPGSLEPSHGFGLLINDVLLFDSCSREAASAFLSRYPSRPLLGVAGVPGSSHHAGGFDLFNVPVVKPSGDLRLRVRGVEYSLFWERWESVLYVDNVLITPCGLYTLPNHKLSRRGLKARCVVGGLGGTAINPYVQHRVVAELRLLGARCLVVTHTAPQFVKELERKFNVFKIGAGSVVEI</sequence>
<proteinExistence type="predicted"/>
<dbReference type="RefSeq" id="WP_012350077.1">
    <property type="nucleotide sequence ID" value="NC_010525.1"/>
</dbReference>
<protein>
    <submittedName>
        <fullName evidence="1">Uncharacterized protein</fullName>
    </submittedName>
</protein>
<evidence type="ECO:0000313" key="2">
    <source>
        <dbReference type="Proteomes" id="UP000001694"/>
    </source>
</evidence>
<dbReference type="eggNOG" id="arCOG00503">
    <property type="taxonomic scope" value="Archaea"/>
</dbReference>